<evidence type="ECO:0000313" key="3">
    <source>
        <dbReference type="Proteomes" id="UP001594351"/>
    </source>
</evidence>
<dbReference type="InterPro" id="IPR037522">
    <property type="entry name" value="HD_GYP_dom"/>
</dbReference>
<keyword evidence="3" id="KW-1185">Reference proteome</keyword>
<comment type="caution">
    <text evidence="2">The sequence shown here is derived from an EMBL/GenBank/DDBJ whole genome shotgun (WGS) entry which is preliminary data.</text>
</comment>
<evidence type="ECO:0000313" key="2">
    <source>
        <dbReference type="EMBL" id="MFC1848863.1"/>
    </source>
</evidence>
<dbReference type="CDD" id="cd00077">
    <property type="entry name" value="HDc"/>
    <property type="match status" value="1"/>
</dbReference>
<accession>A0ABV6YS15</accession>
<dbReference type="PROSITE" id="PS51832">
    <property type="entry name" value="HD_GYP"/>
    <property type="match status" value="1"/>
</dbReference>
<evidence type="ECO:0000259" key="1">
    <source>
        <dbReference type="PROSITE" id="PS51832"/>
    </source>
</evidence>
<dbReference type="EMBL" id="JBHPBY010000009">
    <property type="protein sequence ID" value="MFC1848863.1"/>
    <property type="molecule type" value="Genomic_DNA"/>
</dbReference>
<feature type="domain" description="HD-GYP" evidence="1">
    <location>
        <begin position="117"/>
        <end position="305"/>
    </location>
</feature>
<dbReference type="Pfam" id="PF13487">
    <property type="entry name" value="HD_5"/>
    <property type="match status" value="1"/>
</dbReference>
<dbReference type="Gene3D" id="1.10.3210.10">
    <property type="entry name" value="Hypothetical protein af1432"/>
    <property type="match status" value="1"/>
</dbReference>
<dbReference type="SMART" id="SM00471">
    <property type="entry name" value="HDc"/>
    <property type="match status" value="1"/>
</dbReference>
<gene>
    <name evidence="2" type="ORF">ACFL27_01530</name>
</gene>
<dbReference type="PANTHER" id="PTHR43155">
    <property type="entry name" value="CYCLIC DI-GMP PHOSPHODIESTERASE PA4108-RELATED"/>
    <property type="match status" value="1"/>
</dbReference>
<organism evidence="2 3">
    <name type="scientific">candidate division CSSED10-310 bacterium</name>
    <dbReference type="NCBI Taxonomy" id="2855610"/>
    <lineage>
        <taxon>Bacteria</taxon>
        <taxon>Bacteria division CSSED10-310</taxon>
    </lineage>
</organism>
<sequence length="305" mass="34268">AQDCLQRARQKSQNPVVQYVSELNSVELDIIEDRLNNAKIRIDDFLNWQNIYSDKVALVYPITFCIRAKISSIEGDVTSMISHLSLALAESSMFPHAFHEFQIISYALELMKANSISQKQREPLFKAMVFMLEAKDWYTGRGHSSAVANFATALWDTWQYKSAKPALREDLYWAAYLHDIGKIKLPRSLLNKIAPLSDKEFKLLRKHPVYSQEILDEFGAHSIAKLAGEHHQDAQGRGYPGNEPASPMGLCIALADIIEAATSAGRVYRTPKTLGVVLEELAEMGPERYPTGLVDAVQVLCTIKE</sequence>
<feature type="non-terminal residue" evidence="2">
    <location>
        <position position="1"/>
    </location>
</feature>
<dbReference type="SUPFAM" id="SSF109604">
    <property type="entry name" value="HD-domain/PDEase-like"/>
    <property type="match status" value="1"/>
</dbReference>
<name>A0ABV6YS15_UNCC1</name>
<reference evidence="2 3" key="1">
    <citation type="submission" date="2024-09" db="EMBL/GenBank/DDBJ databases">
        <title>Laminarin stimulates single cell rates of sulfate reduction while oxygen inhibits transcriptomic activity in coastal marine sediment.</title>
        <authorList>
            <person name="Lindsay M."/>
            <person name="Orcutt B."/>
            <person name="Emerson D."/>
            <person name="Stepanauskas R."/>
            <person name="D'Angelo T."/>
        </authorList>
    </citation>
    <scope>NUCLEOTIDE SEQUENCE [LARGE SCALE GENOMIC DNA]</scope>
    <source>
        <strain evidence="2">SAG AM-311-K15</strain>
    </source>
</reference>
<dbReference type="Proteomes" id="UP001594351">
    <property type="component" value="Unassembled WGS sequence"/>
</dbReference>
<dbReference type="InterPro" id="IPR003607">
    <property type="entry name" value="HD/PDEase_dom"/>
</dbReference>
<keyword evidence="2" id="KW-0378">Hydrolase</keyword>
<proteinExistence type="predicted"/>
<dbReference type="EC" id="3.1.4.-" evidence="2"/>
<protein>
    <submittedName>
        <fullName evidence="2">HD-GYP domain-containing protein</fullName>
        <ecNumber evidence="2">3.1.4.-</ecNumber>
    </submittedName>
</protein>
<dbReference type="PANTHER" id="PTHR43155:SF2">
    <property type="entry name" value="CYCLIC DI-GMP PHOSPHODIESTERASE PA4108"/>
    <property type="match status" value="1"/>
</dbReference>
<dbReference type="GO" id="GO:0016787">
    <property type="term" value="F:hydrolase activity"/>
    <property type="evidence" value="ECO:0007669"/>
    <property type="project" value="UniProtKB-KW"/>
</dbReference>